<sequence length="147" mass="16787">MKIKFVTENAKVTGFRYFWLKYIRGFDPTVHCAKCLIGDYSQKVTLNMPVNTEIELNEFSAFKCLYLCGVIGYRNNLHVPFVPSDNENDIITAETYRGDKVIITGAKRLPIPPLEKGYNGLSQAFTSCRNYQFGVSYLLPMQNDKPL</sequence>
<reference evidence="1" key="1">
    <citation type="journal article" date="2021" name="Proc. Natl. Acad. Sci. U.S.A.">
        <title>A Catalog of Tens of Thousands of Viruses from Human Metagenomes Reveals Hidden Associations with Chronic Diseases.</title>
        <authorList>
            <person name="Tisza M.J."/>
            <person name="Buck C.B."/>
        </authorList>
    </citation>
    <scope>NUCLEOTIDE SEQUENCE</scope>
    <source>
        <strain evidence="1">Ctpbe1</strain>
    </source>
</reference>
<organism evidence="1">
    <name type="scientific">Siphoviridae sp. ctpbe1</name>
    <dbReference type="NCBI Taxonomy" id="2826466"/>
    <lineage>
        <taxon>Viruses</taxon>
        <taxon>Duplodnaviria</taxon>
        <taxon>Heunggongvirae</taxon>
        <taxon>Uroviricota</taxon>
        <taxon>Caudoviricetes</taxon>
    </lineage>
</organism>
<dbReference type="EMBL" id="BK015216">
    <property type="protein sequence ID" value="DAD96394.1"/>
    <property type="molecule type" value="Genomic_DNA"/>
</dbReference>
<name>A0A8S5NQ46_9CAUD</name>
<proteinExistence type="predicted"/>
<accession>A0A8S5NQ46</accession>
<protein>
    <submittedName>
        <fullName evidence="1">Uncharacterized protein</fullName>
    </submittedName>
</protein>
<evidence type="ECO:0000313" key="1">
    <source>
        <dbReference type="EMBL" id="DAD96394.1"/>
    </source>
</evidence>